<keyword evidence="2" id="KW-1185">Reference proteome</keyword>
<dbReference type="AlphaFoldDB" id="A0A183EYJ0"/>
<dbReference type="EMBL" id="UYRT01108188">
    <property type="protein sequence ID" value="VDN45007.1"/>
    <property type="molecule type" value="Genomic_DNA"/>
</dbReference>
<evidence type="ECO:0000313" key="2">
    <source>
        <dbReference type="Proteomes" id="UP000271098"/>
    </source>
</evidence>
<sequence length="68" mass="7892">MFYCGRPLSEYCEADQRALDDASCSFVDGCFLVHVCHCFFTTVYHTAFATVGTRKYNTVRLCKRFLYI</sequence>
<dbReference type="WBParaSite" id="GPUH_0002606101-mRNA-1">
    <property type="protein sequence ID" value="GPUH_0002606101-mRNA-1"/>
    <property type="gene ID" value="GPUH_0002606101"/>
</dbReference>
<evidence type="ECO:0000313" key="1">
    <source>
        <dbReference type="EMBL" id="VDN45007.1"/>
    </source>
</evidence>
<proteinExistence type="predicted"/>
<reference evidence="1 2" key="2">
    <citation type="submission" date="2018-11" db="EMBL/GenBank/DDBJ databases">
        <authorList>
            <consortium name="Pathogen Informatics"/>
        </authorList>
    </citation>
    <scope>NUCLEOTIDE SEQUENCE [LARGE SCALE GENOMIC DNA]</scope>
</reference>
<accession>A0A183EYJ0</accession>
<dbReference type="Proteomes" id="UP000271098">
    <property type="component" value="Unassembled WGS sequence"/>
</dbReference>
<name>A0A183EYJ0_9BILA</name>
<organism evidence="3">
    <name type="scientific">Gongylonema pulchrum</name>
    <dbReference type="NCBI Taxonomy" id="637853"/>
    <lineage>
        <taxon>Eukaryota</taxon>
        <taxon>Metazoa</taxon>
        <taxon>Ecdysozoa</taxon>
        <taxon>Nematoda</taxon>
        <taxon>Chromadorea</taxon>
        <taxon>Rhabditida</taxon>
        <taxon>Spirurina</taxon>
        <taxon>Spiruromorpha</taxon>
        <taxon>Spiruroidea</taxon>
        <taxon>Gongylonematidae</taxon>
        <taxon>Gongylonema</taxon>
    </lineage>
</organism>
<reference evidence="3" key="1">
    <citation type="submission" date="2016-06" db="UniProtKB">
        <authorList>
            <consortium name="WormBaseParasite"/>
        </authorList>
    </citation>
    <scope>IDENTIFICATION</scope>
</reference>
<evidence type="ECO:0000313" key="3">
    <source>
        <dbReference type="WBParaSite" id="GPUH_0002606101-mRNA-1"/>
    </source>
</evidence>
<protein>
    <submittedName>
        <fullName evidence="3">Ovule protein</fullName>
    </submittedName>
</protein>
<gene>
    <name evidence="1" type="ORF">GPUH_LOCUS26031</name>
</gene>